<dbReference type="SMART" id="SM00380">
    <property type="entry name" value="AP2"/>
    <property type="match status" value="2"/>
</dbReference>
<keyword evidence="4" id="KW-0238">DNA-binding</keyword>
<evidence type="ECO:0000313" key="11">
    <source>
        <dbReference type="Proteomes" id="UP000807115"/>
    </source>
</evidence>
<sequence>METYSLQVKDELHGGGIGIGGGGQGLYCGATPRPAAPAATGGGGGGGDGAVKSNKRSRKREPPPPPPSSLVTMSNGGKDEAVAGSGDKSASSNSNASKRSSRFRGVSRHRWTGRFEAHLWDKGTWNPTQKKKGKQVYLGAYNEEDAAARAYDLAALKYWGPTTYTNFPVVDYERELKVMQNVSKEEYLASIRRKSNGFSRGVSKYRGVARHHHNGRWEARIGRVFGNKYLYLGTYSTQEEAARAYDIAAIEYRGINAVTNFDLSTYIRWLKPGGGVEDSAAGTPTSGVRAPGIPPASLSLQAGGLLQHPHGAAAGMLQVDVDDLYRGQLAAARGAALFSGGIDDVGSVYAAGSAGPSPTALCAGRPSPSPSPSSSTTALSLLLRSSVFQELVARNAGGGAAQQQQLVVADDDGAVSPADVVDAKVEQPEAEGELGRHGDQLYGAARADEDEDAFACSMYELDDSFARMEQSLWGCLRSSDAPDNMNNL</sequence>
<reference evidence="10" key="2">
    <citation type="submission" date="2020-10" db="EMBL/GenBank/DDBJ databases">
        <authorList>
            <person name="Cooper E.A."/>
            <person name="Brenton Z.W."/>
            <person name="Flinn B.S."/>
            <person name="Jenkins J."/>
            <person name="Shu S."/>
            <person name="Flowers D."/>
            <person name="Luo F."/>
            <person name="Wang Y."/>
            <person name="Xia P."/>
            <person name="Barry K."/>
            <person name="Daum C."/>
            <person name="Lipzen A."/>
            <person name="Yoshinaga Y."/>
            <person name="Schmutz J."/>
            <person name="Saski C."/>
            <person name="Vermerris W."/>
            <person name="Kresovich S."/>
        </authorList>
    </citation>
    <scope>NUCLEOTIDE SEQUENCE</scope>
</reference>
<comment type="subcellular location">
    <subcellularLocation>
        <location evidence="1">Nucleus</location>
    </subcellularLocation>
</comment>
<keyword evidence="6" id="KW-0539">Nucleus</keyword>
<evidence type="ECO:0000313" key="10">
    <source>
        <dbReference type="EMBL" id="KAG0512744.1"/>
    </source>
</evidence>
<comment type="caution">
    <text evidence="10">The sequence shown here is derived from an EMBL/GenBank/DDBJ whole genome shotgun (WGS) entry which is preliminary data.</text>
</comment>
<dbReference type="PANTHER" id="PTHR32467">
    <property type="entry name" value="AP2-LIKE ETHYLENE-RESPONSIVE TRANSCRIPTION FACTOR"/>
    <property type="match status" value="1"/>
</dbReference>
<evidence type="ECO:0000256" key="2">
    <source>
        <dbReference type="ARBA" id="ARBA00022737"/>
    </source>
</evidence>
<dbReference type="PRINTS" id="PR00367">
    <property type="entry name" value="ETHRSPELEMNT"/>
</dbReference>
<dbReference type="FunFam" id="3.30.730.10:FF:000002">
    <property type="entry name" value="AP2-like ethylene-responsive transcription factor"/>
    <property type="match status" value="1"/>
</dbReference>
<evidence type="ECO:0000256" key="6">
    <source>
        <dbReference type="ARBA" id="ARBA00023242"/>
    </source>
</evidence>
<name>A0A921PYV8_SORBI</name>
<keyword evidence="5" id="KW-0804">Transcription</keyword>
<dbReference type="Gene3D" id="3.30.730.10">
    <property type="entry name" value="AP2/ERF domain"/>
    <property type="match status" value="2"/>
</dbReference>
<dbReference type="GO" id="GO:0003700">
    <property type="term" value="F:DNA-binding transcription factor activity"/>
    <property type="evidence" value="ECO:0007669"/>
    <property type="project" value="InterPro"/>
</dbReference>
<dbReference type="AlphaFoldDB" id="A0A921PYV8"/>
<keyword evidence="3" id="KW-0805">Transcription regulation</keyword>
<dbReference type="FunFam" id="3.30.730.10:FF:000004">
    <property type="entry name" value="AP2-like ethylene-responsive transcription factor"/>
    <property type="match status" value="1"/>
</dbReference>
<dbReference type="OMA" id="WDCLETC"/>
<keyword evidence="2" id="KW-0677">Repeat</keyword>
<evidence type="ECO:0000256" key="1">
    <source>
        <dbReference type="ARBA" id="ARBA00004123"/>
    </source>
</evidence>
<dbReference type="Proteomes" id="UP000807115">
    <property type="component" value="Chromosome 10"/>
</dbReference>
<dbReference type="GO" id="GO:0003677">
    <property type="term" value="F:DNA binding"/>
    <property type="evidence" value="ECO:0007669"/>
    <property type="project" value="UniProtKB-KW"/>
</dbReference>
<dbReference type="EMBL" id="CM027689">
    <property type="protein sequence ID" value="KAG0512744.1"/>
    <property type="molecule type" value="Genomic_DNA"/>
</dbReference>
<protein>
    <recommendedName>
        <fullName evidence="9">AP2/ERF domain-containing protein</fullName>
    </recommendedName>
</protein>
<dbReference type="CDD" id="cd00018">
    <property type="entry name" value="AP2"/>
    <property type="match status" value="1"/>
</dbReference>
<feature type="compositionally biased region" description="Low complexity" evidence="8">
    <location>
        <begin position="88"/>
        <end position="98"/>
    </location>
</feature>
<dbReference type="InterPro" id="IPR036955">
    <property type="entry name" value="AP2/ERF_dom_sf"/>
</dbReference>
<feature type="compositionally biased region" description="Gly residues" evidence="8">
    <location>
        <begin position="40"/>
        <end position="49"/>
    </location>
</feature>
<dbReference type="SUPFAM" id="SSF54171">
    <property type="entry name" value="DNA-binding domain"/>
    <property type="match status" value="2"/>
</dbReference>
<dbReference type="GO" id="GO:0005634">
    <property type="term" value="C:nucleus"/>
    <property type="evidence" value="ECO:0007669"/>
    <property type="project" value="UniProtKB-SubCell"/>
</dbReference>
<feature type="domain" description="AP2/ERF" evidence="9">
    <location>
        <begin position="102"/>
        <end position="168"/>
    </location>
</feature>
<evidence type="ECO:0000256" key="5">
    <source>
        <dbReference type="ARBA" id="ARBA00023163"/>
    </source>
</evidence>
<proteinExistence type="inferred from homology"/>
<feature type="compositionally biased region" description="Low complexity" evidence="8">
    <location>
        <begin position="29"/>
        <end position="39"/>
    </location>
</feature>
<evidence type="ECO:0000256" key="7">
    <source>
        <dbReference type="ARBA" id="ARBA00037973"/>
    </source>
</evidence>
<feature type="compositionally biased region" description="Gly residues" evidence="8">
    <location>
        <begin position="14"/>
        <end position="26"/>
    </location>
</feature>
<reference evidence="10" key="1">
    <citation type="journal article" date="2019" name="BMC Genomics">
        <title>A new reference genome for Sorghum bicolor reveals high levels of sequence similarity between sweet and grain genotypes: implications for the genetics of sugar metabolism.</title>
        <authorList>
            <person name="Cooper E.A."/>
            <person name="Brenton Z.W."/>
            <person name="Flinn B.S."/>
            <person name="Jenkins J."/>
            <person name="Shu S."/>
            <person name="Flowers D."/>
            <person name="Luo F."/>
            <person name="Wang Y."/>
            <person name="Xia P."/>
            <person name="Barry K."/>
            <person name="Daum C."/>
            <person name="Lipzen A."/>
            <person name="Yoshinaga Y."/>
            <person name="Schmutz J."/>
            <person name="Saski C."/>
            <person name="Vermerris W."/>
            <person name="Kresovich S."/>
        </authorList>
    </citation>
    <scope>NUCLEOTIDE SEQUENCE</scope>
</reference>
<feature type="region of interest" description="Disordered" evidence="8">
    <location>
        <begin position="1"/>
        <end position="106"/>
    </location>
</feature>
<evidence type="ECO:0000256" key="4">
    <source>
        <dbReference type="ARBA" id="ARBA00023125"/>
    </source>
</evidence>
<dbReference type="PROSITE" id="PS51032">
    <property type="entry name" value="AP2_ERF"/>
    <property type="match status" value="2"/>
</dbReference>
<evidence type="ECO:0000256" key="3">
    <source>
        <dbReference type="ARBA" id="ARBA00023015"/>
    </source>
</evidence>
<organism evidence="10 11">
    <name type="scientific">Sorghum bicolor</name>
    <name type="common">Sorghum</name>
    <name type="synonym">Sorghum vulgare</name>
    <dbReference type="NCBI Taxonomy" id="4558"/>
    <lineage>
        <taxon>Eukaryota</taxon>
        <taxon>Viridiplantae</taxon>
        <taxon>Streptophyta</taxon>
        <taxon>Embryophyta</taxon>
        <taxon>Tracheophyta</taxon>
        <taxon>Spermatophyta</taxon>
        <taxon>Magnoliopsida</taxon>
        <taxon>Liliopsida</taxon>
        <taxon>Poales</taxon>
        <taxon>Poaceae</taxon>
        <taxon>PACMAD clade</taxon>
        <taxon>Panicoideae</taxon>
        <taxon>Andropogonodae</taxon>
        <taxon>Andropogoneae</taxon>
        <taxon>Sorghinae</taxon>
        <taxon>Sorghum</taxon>
    </lineage>
</organism>
<comment type="similarity">
    <text evidence="7">Belongs to the AP2/ERF transcription factor family. AP2 subfamily.</text>
</comment>
<dbReference type="InterPro" id="IPR016177">
    <property type="entry name" value="DNA-bd_dom_sf"/>
</dbReference>
<gene>
    <name evidence="10" type="ORF">BDA96_10G040500</name>
</gene>
<feature type="domain" description="AP2/ERF" evidence="9">
    <location>
        <begin position="204"/>
        <end position="262"/>
    </location>
</feature>
<accession>A0A921PYV8</accession>
<dbReference type="Pfam" id="PF00847">
    <property type="entry name" value="AP2"/>
    <property type="match status" value="2"/>
</dbReference>
<evidence type="ECO:0000259" key="9">
    <source>
        <dbReference type="PROSITE" id="PS51032"/>
    </source>
</evidence>
<dbReference type="PANTHER" id="PTHR32467:SF81">
    <property type="entry name" value="OS06G0145700 PROTEIN"/>
    <property type="match status" value="1"/>
</dbReference>
<dbReference type="InterPro" id="IPR001471">
    <property type="entry name" value="AP2/ERF_dom"/>
</dbReference>
<dbReference type="Gramene" id="EER89186">
    <property type="protein sequence ID" value="EER89186"/>
    <property type="gene ID" value="SORBI_3010G035100"/>
</dbReference>
<dbReference type="GO" id="GO:0009909">
    <property type="term" value="P:regulation of flower development"/>
    <property type="evidence" value="ECO:0007669"/>
    <property type="project" value="UniProtKB-ARBA"/>
</dbReference>
<evidence type="ECO:0000256" key="8">
    <source>
        <dbReference type="SAM" id="MobiDB-lite"/>
    </source>
</evidence>